<dbReference type="Proteomes" id="UP001529510">
    <property type="component" value="Unassembled WGS sequence"/>
</dbReference>
<dbReference type="PRINTS" id="PR01217">
    <property type="entry name" value="PRICHEXTENSN"/>
</dbReference>
<keyword evidence="4" id="KW-1185">Reference proteome</keyword>
<evidence type="ECO:0000313" key="3">
    <source>
        <dbReference type="EMBL" id="KAL0172311.1"/>
    </source>
</evidence>
<reference evidence="3 4" key="1">
    <citation type="submission" date="2024-05" db="EMBL/GenBank/DDBJ databases">
        <title>Genome sequencing and assembly of Indian major carp, Cirrhinus mrigala (Hamilton, 1822).</title>
        <authorList>
            <person name="Mohindra V."/>
            <person name="Chowdhury L.M."/>
            <person name="Lal K."/>
            <person name="Jena J.K."/>
        </authorList>
    </citation>
    <scope>NUCLEOTIDE SEQUENCE [LARGE SCALE GENOMIC DNA]</scope>
    <source>
        <strain evidence="3">CM1030</strain>
        <tissue evidence="3">Blood</tissue>
    </source>
</reference>
<feature type="compositionally biased region" description="Pro residues" evidence="1">
    <location>
        <begin position="296"/>
        <end position="310"/>
    </location>
</feature>
<feature type="non-terminal residue" evidence="3">
    <location>
        <position position="1"/>
    </location>
</feature>
<keyword evidence="2" id="KW-1133">Transmembrane helix</keyword>
<feature type="compositionally biased region" description="Pro residues" evidence="1">
    <location>
        <begin position="247"/>
        <end position="270"/>
    </location>
</feature>
<organism evidence="3 4">
    <name type="scientific">Cirrhinus mrigala</name>
    <name type="common">Mrigala</name>
    <dbReference type="NCBI Taxonomy" id="683832"/>
    <lineage>
        <taxon>Eukaryota</taxon>
        <taxon>Metazoa</taxon>
        <taxon>Chordata</taxon>
        <taxon>Craniata</taxon>
        <taxon>Vertebrata</taxon>
        <taxon>Euteleostomi</taxon>
        <taxon>Actinopterygii</taxon>
        <taxon>Neopterygii</taxon>
        <taxon>Teleostei</taxon>
        <taxon>Ostariophysi</taxon>
        <taxon>Cypriniformes</taxon>
        <taxon>Cyprinidae</taxon>
        <taxon>Labeoninae</taxon>
        <taxon>Labeonini</taxon>
        <taxon>Cirrhinus</taxon>
    </lineage>
</organism>
<feature type="compositionally biased region" description="Polar residues" evidence="1">
    <location>
        <begin position="417"/>
        <end position="433"/>
    </location>
</feature>
<feature type="compositionally biased region" description="Polar residues" evidence="1">
    <location>
        <begin position="446"/>
        <end position="463"/>
    </location>
</feature>
<keyword evidence="2" id="KW-0812">Transmembrane</keyword>
<sequence>RLLYLPKSDKQNYLIMENGELKTHPNLDLEGRLSLEDNLCLLTDVKASDAGVFSVTDLKGFLVSDVHLEMEPYRLPKLYIAIITLVALLVLLLLVCLVSCLVKIRKRAAKARAIEEKAQNAGKVEGDAFRQVVKDACTRQNEEAPALSQKEDITEKSQSTEVSIKGLEVSTKEPSLQERNMETSDSGVGFNTTGLPLDSDTDAPTAAIADSDVSAAPDVKAAESKAESPKPAPTSDLKPAPVAKSTAPPPPSPEPKPPVTPEPEPKPAATPEPKTTISPPPETKPTLSPSAEPKQPVTPDPKPIPSPTLEPPKAVTPTPDAKPAVTPDTKPAVSPTPEPTPAKVGTPEQKPAVSPTPDPKTPDPKLVSPEPKPASPTPQSKPPVSQILDLKPTTNGTPESKDDIESSAPKSPGLDVKSTTPPKTPDTGKSSVKTPELISSGGLDLASTNDSAPPTSTDGAATN</sequence>
<proteinExistence type="predicted"/>
<feature type="compositionally biased region" description="Pro residues" evidence="1">
    <location>
        <begin position="370"/>
        <end position="381"/>
    </location>
</feature>
<dbReference type="AlphaFoldDB" id="A0ABD0PG35"/>
<keyword evidence="2" id="KW-0472">Membrane</keyword>
<gene>
    <name evidence="3" type="ORF">M9458_032622</name>
</gene>
<protein>
    <submittedName>
        <fullName evidence="3">Uncharacterized protein</fullName>
    </submittedName>
</protein>
<evidence type="ECO:0000313" key="4">
    <source>
        <dbReference type="Proteomes" id="UP001529510"/>
    </source>
</evidence>
<feature type="region of interest" description="Disordered" evidence="1">
    <location>
        <begin position="140"/>
        <end position="463"/>
    </location>
</feature>
<evidence type="ECO:0000256" key="2">
    <source>
        <dbReference type="SAM" id="Phobius"/>
    </source>
</evidence>
<evidence type="ECO:0000256" key="1">
    <source>
        <dbReference type="SAM" id="MobiDB-lite"/>
    </source>
</evidence>
<accession>A0ABD0PG35</accession>
<comment type="caution">
    <text evidence="3">The sequence shown here is derived from an EMBL/GenBank/DDBJ whole genome shotgun (WGS) entry which is preliminary data.</text>
</comment>
<feature type="transmembrane region" description="Helical" evidence="2">
    <location>
        <begin position="78"/>
        <end position="102"/>
    </location>
</feature>
<dbReference type="EMBL" id="JAMKFB020000016">
    <property type="protein sequence ID" value="KAL0172311.1"/>
    <property type="molecule type" value="Genomic_DNA"/>
</dbReference>
<feature type="compositionally biased region" description="Polar residues" evidence="1">
    <location>
        <begin position="183"/>
        <end position="194"/>
    </location>
</feature>
<name>A0ABD0PG35_CIRMR</name>